<dbReference type="EMBL" id="LAPT01000002">
    <property type="protein sequence ID" value="PXF33120.1"/>
    <property type="molecule type" value="Genomic_DNA"/>
</dbReference>
<accession>A0ABX5M894</accession>
<keyword evidence="3" id="KW-1185">Reference proteome</keyword>
<dbReference type="SUPFAM" id="SSF53756">
    <property type="entry name" value="UDP-Glycosyltransferase/glycogen phosphorylase"/>
    <property type="match status" value="1"/>
</dbReference>
<sequence>MRIAYLDPHRVPDPATESLQILQTVDGLAQAGANVYVITPQAQCSADSLLGRQVHERAQFFGLTDYSRRWWHISKSNRLFYRQALAWLRKNDADAILVRNLKLAERILKEGIKIPLIFETHEIFSQTYREEHVVPTRKEQKKLHSLEIREAFVYQHASGILTLTQALADDIQDVFKVDTPIHVAPDGVDLQLAAEALKTVRQPNHEPVMLYLGSLHPWKGVETLIRAMPLVPVGRLWIAGGGELRIAELKHLATQLEVLQRVDFLGPIDPLQRFELIAQADICLLPLTQSSIASRYTSPLKLFEYMAMGKAIISADVPSIREVLTTRVDALLCDPEDIEVFAELMSCLVLEPSLCEKLGNRASSVAKGYSWLARAEGIVKFISGLNAV</sequence>
<dbReference type="CDD" id="cd03801">
    <property type="entry name" value="GT4_PimA-like"/>
    <property type="match status" value="1"/>
</dbReference>
<protein>
    <recommendedName>
        <fullName evidence="1">Glycosyltransferase subfamily 4-like N-terminal domain-containing protein</fullName>
    </recommendedName>
</protein>
<dbReference type="InterPro" id="IPR028098">
    <property type="entry name" value="Glyco_trans_4-like_N"/>
</dbReference>
<feature type="domain" description="Glycosyltransferase subfamily 4-like N-terminal" evidence="1">
    <location>
        <begin position="21"/>
        <end position="191"/>
    </location>
</feature>
<dbReference type="Pfam" id="PF13692">
    <property type="entry name" value="Glyco_trans_1_4"/>
    <property type="match status" value="1"/>
</dbReference>
<dbReference type="Pfam" id="PF13439">
    <property type="entry name" value="Glyco_transf_4"/>
    <property type="match status" value="1"/>
</dbReference>
<proteinExistence type="predicted"/>
<evidence type="ECO:0000313" key="3">
    <source>
        <dbReference type="Proteomes" id="UP000248090"/>
    </source>
</evidence>
<reference evidence="2 3" key="1">
    <citation type="submission" date="2015-03" db="EMBL/GenBank/DDBJ databases">
        <authorList>
            <person name="Krishnan R."/>
            <person name="Midha S."/>
            <person name="Patil P.B."/>
            <person name="Rameshkumar N."/>
        </authorList>
    </citation>
    <scope>NUCLEOTIDE SEQUENCE [LARGE SCALE GENOMIC DNA]</scope>
    <source>
        <strain evidence="2 3">L1E11</strain>
    </source>
</reference>
<evidence type="ECO:0000313" key="2">
    <source>
        <dbReference type="EMBL" id="PXF33120.1"/>
    </source>
</evidence>
<dbReference type="Gene3D" id="3.40.50.2000">
    <property type="entry name" value="Glycogen Phosphorylase B"/>
    <property type="match status" value="2"/>
</dbReference>
<name>A0ABX5M894_9GAMM</name>
<dbReference type="PANTHER" id="PTHR12526">
    <property type="entry name" value="GLYCOSYLTRANSFERASE"/>
    <property type="match status" value="1"/>
</dbReference>
<evidence type="ECO:0000259" key="1">
    <source>
        <dbReference type="Pfam" id="PF13439"/>
    </source>
</evidence>
<dbReference type="RefSeq" id="WP_165838258.1">
    <property type="nucleotide sequence ID" value="NZ_CP177354.1"/>
</dbReference>
<organism evidence="2 3">
    <name type="scientific">Pokkaliibacter plantistimulans</name>
    <dbReference type="NCBI Taxonomy" id="1635171"/>
    <lineage>
        <taxon>Bacteria</taxon>
        <taxon>Pseudomonadati</taxon>
        <taxon>Pseudomonadota</taxon>
        <taxon>Gammaproteobacteria</taxon>
        <taxon>Oceanospirillales</taxon>
        <taxon>Balneatrichaceae</taxon>
        <taxon>Pokkaliibacter</taxon>
    </lineage>
</organism>
<gene>
    <name evidence="2" type="ORF">WH50_01000</name>
</gene>
<comment type="caution">
    <text evidence="2">The sequence shown here is derived from an EMBL/GenBank/DDBJ whole genome shotgun (WGS) entry which is preliminary data.</text>
</comment>
<dbReference type="Proteomes" id="UP000248090">
    <property type="component" value="Unassembled WGS sequence"/>
</dbReference>